<dbReference type="EMBL" id="UZAI01002478">
    <property type="protein sequence ID" value="VDO71971.1"/>
    <property type="molecule type" value="Genomic_DNA"/>
</dbReference>
<proteinExistence type="predicted"/>
<gene>
    <name evidence="1" type="ORF">SMRZ_LOCUS6590</name>
</gene>
<keyword evidence="2" id="KW-1185">Reference proteome</keyword>
<sequence>MFIIRRALKHRHAYRHLTMVLILDIRCELNDEKAKRRLQEQLRSHLGSSEDEADPDATWNDIQTAVETAAKYISNSNQRSRKTN</sequence>
<evidence type="ECO:0000313" key="1">
    <source>
        <dbReference type="EMBL" id="VDO71971.1"/>
    </source>
</evidence>
<organism evidence="1 2">
    <name type="scientific">Schistosoma margrebowiei</name>
    <dbReference type="NCBI Taxonomy" id="48269"/>
    <lineage>
        <taxon>Eukaryota</taxon>
        <taxon>Metazoa</taxon>
        <taxon>Spiralia</taxon>
        <taxon>Lophotrochozoa</taxon>
        <taxon>Platyhelminthes</taxon>
        <taxon>Trematoda</taxon>
        <taxon>Digenea</taxon>
        <taxon>Strigeidida</taxon>
        <taxon>Schistosomatoidea</taxon>
        <taxon>Schistosomatidae</taxon>
        <taxon>Schistosoma</taxon>
    </lineage>
</organism>
<name>A0A183LS15_9TREM</name>
<protein>
    <submittedName>
        <fullName evidence="1">Uncharacterized protein</fullName>
    </submittedName>
</protein>
<accession>A0A183LS15</accession>
<evidence type="ECO:0000313" key="2">
    <source>
        <dbReference type="Proteomes" id="UP000277204"/>
    </source>
</evidence>
<reference evidence="1 2" key="1">
    <citation type="submission" date="2018-11" db="EMBL/GenBank/DDBJ databases">
        <authorList>
            <consortium name="Pathogen Informatics"/>
        </authorList>
    </citation>
    <scope>NUCLEOTIDE SEQUENCE [LARGE SCALE GENOMIC DNA]</scope>
    <source>
        <strain evidence="1 2">Zambia</strain>
    </source>
</reference>
<dbReference type="Proteomes" id="UP000277204">
    <property type="component" value="Unassembled WGS sequence"/>
</dbReference>
<dbReference type="AlphaFoldDB" id="A0A183LS15"/>